<dbReference type="GO" id="GO:0046872">
    <property type="term" value="F:metal ion binding"/>
    <property type="evidence" value="ECO:0007669"/>
    <property type="project" value="UniProtKB-KW"/>
</dbReference>
<comment type="caution">
    <text evidence="9">The sequence shown here is derived from an EMBL/GenBank/DDBJ whole genome shotgun (WGS) entry which is preliminary data.</text>
</comment>
<evidence type="ECO:0000256" key="2">
    <source>
        <dbReference type="ARBA" id="ARBA00001968"/>
    </source>
</evidence>
<keyword evidence="5" id="KW-0479">Metal-binding</keyword>
<evidence type="ECO:0000313" key="10">
    <source>
        <dbReference type="Proteomes" id="UP000555828"/>
    </source>
</evidence>
<dbReference type="SUPFAM" id="SSF69765">
    <property type="entry name" value="IpsF-like"/>
    <property type="match status" value="1"/>
</dbReference>
<evidence type="ECO:0000259" key="8">
    <source>
        <dbReference type="Pfam" id="PF02542"/>
    </source>
</evidence>
<evidence type="ECO:0000256" key="7">
    <source>
        <dbReference type="ARBA" id="ARBA00023239"/>
    </source>
</evidence>
<feature type="domain" description="2-C-methyl-D-erythritol 2,4-cyclodiphosphate synthase" evidence="8">
    <location>
        <begin position="183"/>
        <end position="328"/>
    </location>
</feature>
<dbReference type="GO" id="GO:0016114">
    <property type="term" value="P:terpenoid biosynthetic process"/>
    <property type="evidence" value="ECO:0007669"/>
    <property type="project" value="InterPro"/>
</dbReference>
<comment type="pathway">
    <text evidence="3">Isoprenoid biosynthesis; isopentenyl diphosphate biosynthesis via DXP pathway; isopentenyl diphosphate from 1-deoxy-D-xylulose 5-phosphate: step 4/6.</text>
</comment>
<dbReference type="AlphaFoldDB" id="A0A841GKD9"/>
<dbReference type="Pfam" id="PF02542">
    <property type="entry name" value="YgbB"/>
    <property type="match status" value="1"/>
</dbReference>
<dbReference type="InterPro" id="IPR020555">
    <property type="entry name" value="MECDP_synthase_CS"/>
</dbReference>
<dbReference type="UniPathway" id="UPA00056">
    <property type="reaction ID" value="UER00095"/>
</dbReference>
<dbReference type="EC" id="4.6.1.12" evidence="4"/>
<dbReference type="CDD" id="cd00554">
    <property type="entry name" value="MECDP_synthase"/>
    <property type="match status" value="1"/>
</dbReference>
<dbReference type="EMBL" id="JACHEX010000002">
    <property type="protein sequence ID" value="MBB6062475.1"/>
    <property type="molecule type" value="Genomic_DNA"/>
</dbReference>
<name>A0A841GKD9_9BACT</name>
<evidence type="ECO:0000256" key="5">
    <source>
        <dbReference type="ARBA" id="ARBA00022723"/>
    </source>
</evidence>
<dbReference type="PROSITE" id="PS01350">
    <property type="entry name" value="ISPF"/>
    <property type="match status" value="1"/>
</dbReference>
<dbReference type="PANTHER" id="PTHR43181">
    <property type="entry name" value="2-C-METHYL-D-ERYTHRITOL 2,4-CYCLODIPHOSPHATE SYNTHASE, CHLOROPLASTIC"/>
    <property type="match status" value="1"/>
</dbReference>
<dbReference type="Proteomes" id="UP000555828">
    <property type="component" value="Unassembled WGS sequence"/>
</dbReference>
<evidence type="ECO:0000313" key="9">
    <source>
        <dbReference type="EMBL" id="MBB6062475.1"/>
    </source>
</evidence>
<accession>A0A841GKD9</accession>
<dbReference type="InterPro" id="IPR003526">
    <property type="entry name" value="MECDP_synthase"/>
</dbReference>
<evidence type="ECO:0000256" key="1">
    <source>
        <dbReference type="ARBA" id="ARBA00000200"/>
    </source>
</evidence>
<keyword evidence="10" id="KW-1185">Reference proteome</keyword>
<protein>
    <recommendedName>
        <fullName evidence="4">2-C-methyl-D-erythritol 2,4-cyclodiphosphate synthase</fullName>
        <ecNumber evidence="4">4.6.1.12</ecNumber>
    </recommendedName>
</protein>
<dbReference type="InterPro" id="IPR036571">
    <property type="entry name" value="MECDP_synthase_sf"/>
</dbReference>
<sequence>MKFTKINEDNYIDCARFIYEEKKEYFDYLFKKDAFEIIKKAILFNIPPFLMENSLVIESDEGKILGVLLYASKSAFRHRYEKWIKILGLKVLGTGVKLASIIGQILLNFSVDDVYIISLSAQDFYLEYELLYRFVISHDYSRILTDVTEELIEKYKKMGFVVEKGLDDKIFRMHKKSKLNIASGIGWDTHPIKKDRKLILGGIEIESDIGLDGHSDADVLIHSIVDSFVGVSLKKDIGELFPEKDVPKGISSVFILENVLKSMKENGFFPESVDCVLITDFRLGKYRAEISKNLEKIINCPVSIKFKTGNSVYPETNLKAMTAMCVSNIISI</sequence>
<dbReference type="GO" id="GO:0008685">
    <property type="term" value="F:2-C-methyl-D-erythritol 2,4-cyclodiphosphate synthase activity"/>
    <property type="evidence" value="ECO:0007669"/>
    <property type="project" value="UniProtKB-EC"/>
</dbReference>
<comment type="cofactor">
    <cofactor evidence="2">
        <name>a divalent metal cation</name>
        <dbReference type="ChEBI" id="CHEBI:60240"/>
    </cofactor>
</comment>
<keyword evidence="6" id="KW-0414">Isoprene biosynthesis</keyword>
<dbReference type="GO" id="GO:0019288">
    <property type="term" value="P:isopentenyl diphosphate biosynthetic process, methylerythritol 4-phosphate pathway"/>
    <property type="evidence" value="ECO:0007669"/>
    <property type="project" value="UniProtKB-UniPathway"/>
</dbReference>
<proteinExistence type="predicted"/>
<organism evidence="9 10">
    <name type="scientific">Thermosipho japonicus</name>
    <dbReference type="NCBI Taxonomy" id="90323"/>
    <lineage>
        <taxon>Bacteria</taxon>
        <taxon>Thermotogati</taxon>
        <taxon>Thermotogota</taxon>
        <taxon>Thermotogae</taxon>
        <taxon>Thermotogales</taxon>
        <taxon>Fervidobacteriaceae</taxon>
        <taxon>Thermosipho</taxon>
    </lineage>
</organism>
<gene>
    <name evidence="9" type="ORF">HNP65_000913</name>
</gene>
<dbReference type="PANTHER" id="PTHR43181:SF1">
    <property type="entry name" value="2-C-METHYL-D-ERYTHRITOL 2,4-CYCLODIPHOSPHATE SYNTHASE, CHLOROPLASTIC"/>
    <property type="match status" value="1"/>
</dbReference>
<reference evidence="9 10" key="1">
    <citation type="submission" date="2020-08" db="EMBL/GenBank/DDBJ databases">
        <title>Genomic Encyclopedia of Type Strains, Phase IV (KMG-IV): sequencing the most valuable type-strain genomes for metagenomic binning, comparative biology and taxonomic classification.</title>
        <authorList>
            <person name="Goeker M."/>
        </authorList>
    </citation>
    <scope>NUCLEOTIDE SEQUENCE [LARGE SCALE GENOMIC DNA]</scope>
    <source>
        <strain evidence="9 10">DSM 13481</strain>
    </source>
</reference>
<evidence type="ECO:0000256" key="4">
    <source>
        <dbReference type="ARBA" id="ARBA00012579"/>
    </source>
</evidence>
<evidence type="ECO:0000256" key="6">
    <source>
        <dbReference type="ARBA" id="ARBA00023229"/>
    </source>
</evidence>
<dbReference type="Gene3D" id="3.30.1330.50">
    <property type="entry name" value="2-C-methyl-D-erythritol 2,4-cyclodiphosphate synthase"/>
    <property type="match status" value="1"/>
</dbReference>
<keyword evidence="7 9" id="KW-0456">Lyase</keyword>
<evidence type="ECO:0000256" key="3">
    <source>
        <dbReference type="ARBA" id="ARBA00004709"/>
    </source>
</evidence>
<comment type="catalytic activity">
    <reaction evidence="1">
        <text>4-CDP-2-C-methyl-D-erythritol 2-phosphate = 2-C-methyl-D-erythritol 2,4-cyclic diphosphate + CMP</text>
        <dbReference type="Rhea" id="RHEA:23864"/>
        <dbReference type="ChEBI" id="CHEBI:57919"/>
        <dbReference type="ChEBI" id="CHEBI:58483"/>
        <dbReference type="ChEBI" id="CHEBI:60377"/>
        <dbReference type="EC" id="4.6.1.12"/>
    </reaction>
</comment>
<dbReference type="RefSeq" id="WP_184619151.1">
    <property type="nucleotide sequence ID" value="NZ_JACHEX010000002.1"/>
</dbReference>